<proteinExistence type="predicted"/>
<name>A0A6J4IS87_9ACTN</name>
<reference evidence="2" key="1">
    <citation type="submission" date="2020-02" db="EMBL/GenBank/DDBJ databases">
        <authorList>
            <person name="Meier V. D."/>
        </authorList>
    </citation>
    <scope>NUCLEOTIDE SEQUENCE</scope>
    <source>
        <strain evidence="2">AVDCRST_MAG20</strain>
    </source>
</reference>
<feature type="non-terminal residue" evidence="2">
    <location>
        <position position="1"/>
    </location>
</feature>
<dbReference type="EMBL" id="CADCSY010000120">
    <property type="protein sequence ID" value="CAA9257815.1"/>
    <property type="molecule type" value="Genomic_DNA"/>
</dbReference>
<feature type="compositionally biased region" description="Low complexity" evidence="1">
    <location>
        <begin position="119"/>
        <end position="129"/>
    </location>
</feature>
<feature type="compositionally biased region" description="Low complexity" evidence="1">
    <location>
        <begin position="225"/>
        <end position="234"/>
    </location>
</feature>
<feature type="region of interest" description="Disordered" evidence="1">
    <location>
        <begin position="1"/>
        <end position="268"/>
    </location>
</feature>
<evidence type="ECO:0000313" key="2">
    <source>
        <dbReference type="EMBL" id="CAA9257815.1"/>
    </source>
</evidence>
<feature type="compositionally biased region" description="Low complexity" evidence="1">
    <location>
        <begin position="63"/>
        <end position="94"/>
    </location>
</feature>
<organism evidence="2">
    <name type="scientific">uncultured Acidimicrobiales bacterium</name>
    <dbReference type="NCBI Taxonomy" id="310071"/>
    <lineage>
        <taxon>Bacteria</taxon>
        <taxon>Bacillati</taxon>
        <taxon>Actinomycetota</taxon>
        <taxon>Acidimicrobiia</taxon>
        <taxon>Acidimicrobiales</taxon>
        <taxon>environmental samples</taxon>
    </lineage>
</organism>
<feature type="compositionally biased region" description="Basic residues" evidence="1">
    <location>
        <begin position="196"/>
        <end position="213"/>
    </location>
</feature>
<protein>
    <submittedName>
        <fullName evidence="2">Uncharacterized protein</fullName>
    </submittedName>
</protein>
<evidence type="ECO:0000256" key="1">
    <source>
        <dbReference type="SAM" id="MobiDB-lite"/>
    </source>
</evidence>
<feature type="non-terminal residue" evidence="2">
    <location>
        <position position="268"/>
    </location>
</feature>
<dbReference type="AlphaFoldDB" id="A0A6J4IS87"/>
<gene>
    <name evidence="2" type="ORF">AVDCRST_MAG20-2764</name>
</gene>
<feature type="compositionally biased region" description="Basic and acidic residues" evidence="1">
    <location>
        <begin position="1"/>
        <end position="13"/>
    </location>
</feature>
<feature type="compositionally biased region" description="Basic and acidic residues" evidence="1">
    <location>
        <begin position="238"/>
        <end position="248"/>
    </location>
</feature>
<feature type="compositionally biased region" description="Basic residues" evidence="1">
    <location>
        <begin position="251"/>
        <end position="261"/>
    </location>
</feature>
<feature type="compositionally biased region" description="Basic residues" evidence="1">
    <location>
        <begin position="105"/>
        <end position="114"/>
    </location>
</feature>
<accession>A0A6J4IS87</accession>
<sequence>ARRREEPRRHAGRDAPGPPRGRGRPRPRRRLLRRRHQRRSHRQEPDGGGGGGPRGAVDVDVTSGRVARGASPGAGAPVPARLVGARQRRAAGGARPPPAADVRRAGRALRLRGRRAVDGRGAVVRLGPPAGRGAGLGRAARPAPSGGGRRAGADRRRRRGRGARGPGRGPRRRTALRAPDQGPRRPRAPADEARRGARPRLRHLTQRPPRPRAGRAVAVGGGARPAGRGVAPPALRRVQPERRADRVGPGRGRRPPRRRGGRSSGPGL</sequence>
<feature type="compositionally biased region" description="Basic residues" evidence="1">
    <location>
        <begin position="21"/>
        <end position="41"/>
    </location>
</feature>